<dbReference type="InterPro" id="IPR050172">
    <property type="entry name" value="SsuD_RutA_monooxygenase"/>
</dbReference>
<evidence type="ECO:0000256" key="5">
    <source>
        <dbReference type="ARBA" id="ARBA00023033"/>
    </source>
</evidence>
<proteinExistence type="inferred from homology"/>
<dbReference type="EC" id="1.14.99.46" evidence="6"/>
<keyword evidence="3 6" id="KW-0521">NADP</keyword>
<dbReference type="SUPFAM" id="SSF51679">
    <property type="entry name" value="Bacterial luciferase-like"/>
    <property type="match status" value="1"/>
</dbReference>
<feature type="binding site" evidence="6">
    <location>
        <position position="190"/>
    </location>
    <ligand>
        <name>FMN</name>
        <dbReference type="ChEBI" id="CHEBI:58210"/>
    </ligand>
</feature>
<dbReference type="HAMAP" id="MF_01699">
    <property type="entry name" value="RutA"/>
    <property type="match status" value="1"/>
</dbReference>
<evidence type="ECO:0000256" key="6">
    <source>
        <dbReference type="HAMAP-Rule" id="MF_01699"/>
    </source>
</evidence>
<dbReference type="RefSeq" id="WP_230550764.1">
    <property type="nucleotide sequence ID" value="NZ_JAJISD010000004.1"/>
</dbReference>
<dbReference type="CDD" id="cd01094">
    <property type="entry name" value="Alkanesulfonate_monoxygenase"/>
    <property type="match status" value="1"/>
</dbReference>
<keyword evidence="9" id="KW-1185">Reference proteome</keyword>
<feature type="binding site" evidence="6">
    <location>
        <begin position="140"/>
        <end position="141"/>
    </location>
    <ligand>
        <name>FMN</name>
        <dbReference type="ChEBI" id="CHEBI:58210"/>
    </ligand>
</feature>
<feature type="binding site" evidence="6">
    <location>
        <position position="115"/>
    </location>
    <ligand>
        <name>FMN</name>
        <dbReference type="ChEBI" id="CHEBI:58210"/>
    </ligand>
</feature>
<dbReference type="InterPro" id="IPR019914">
    <property type="entry name" value="Pyrimidine_monooxygenase_RutA"/>
</dbReference>
<dbReference type="NCBIfam" id="TIGR03612">
    <property type="entry name" value="RutA"/>
    <property type="match status" value="1"/>
</dbReference>
<name>A0ABS8KU17_9HYPH</name>
<keyword evidence="1 6" id="KW-0285">Flavoprotein</keyword>
<feature type="binding site" evidence="6">
    <location>
        <position position="124"/>
    </location>
    <ligand>
        <name>FMN</name>
        <dbReference type="ChEBI" id="CHEBI:58210"/>
    </ligand>
</feature>
<feature type="binding site" evidence="6">
    <location>
        <begin position="49"/>
        <end position="50"/>
    </location>
    <ligand>
        <name>FMN</name>
        <dbReference type="ChEBI" id="CHEBI:58210"/>
    </ligand>
</feature>
<dbReference type="InterPro" id="IPR011251">
    <property type="entry name" value="Luciferase-like_dom"/>
</dbReference>
<dbReference type="Proteomes" id="UP001198862">
    <property type="component" value="Unassembled WGS sequence"/>
</dbReference>
<accession>A0ABS8KU17</accession>
<evidence type="ECO:0000259" key="7">
    <source>
        <dbReference type="Pfam" id="PF00296"/>
    </source>
</evidence>
<protein>
    <recommendedName>
        <fullName evidence="6">Pyrimidine monooxygenase RutA</fullName>
        <ecNumber evidence="6">1.14.99.46</ecNumber>
    </recommendedName>
</protein>
<keyword evidence="4 6" id="KW-0560">Oxidoreductase</keyword>
<dbReference type="PANTHER" id="PTHR42847">
    <property type="entry name" value="ALKANESULFONATE MONOOXYGENASE"/>
    <property type="match status" value="1"/>
</dbReference>
<keyword evidence="5 6" id="KW-0503">Monooxygenase</keyword>
<dbReference type="GO" id="GO:0052614">
    <property type="term" value="F:uracil oxygenase activity"/>
    <property type="evidence" value="ECO:0007669"/>
    <property type="project" value="UniProtKB-EC"/>
</dbReference>
<evidence type="ECO:0000256" key="2">
    <source>
        <dbReference type="ARBA" id="ARBA00022643"/>
    </source>
</evidence>
<gene>
    <name evidence="6 8" type="primary">rutA</name>
    <name evidence="8" type="ORF">LJ725_11355</name>
</gene>
<comment type="caution">
    <text evidence="8">The sequence shown here is derived from an EMBL/GenBank/DDBJ whole genome shotgun (WGS) entry which is preliminary data.</text>
</comment>
<comment type="catalytic activity">
    <reaction evidence="6">
        <text>uracil + FMNH2 + NADH + O2 = (Z)-3-ureidoacrylate + FMN + NAD(+) + H2O + H(+)</text>
        <dbReference type="Rhea" id="RHEA:31587"/>
        <dbReference type="ChEBI" id="CHEBI:15377"/>
        <dbReference type="ChEBI" id="CHEBI:15378"/>
        <dbReference type="ChEBI" id="CHEBI:15379"/>
        <dbReference type="ChEBI" id="CHEBI:17568"/>
        <dbReference type="ChEBI" id="CHEBI:57540"/>
        <dbReference type="ChEBI" id="CHEBI:57618"/>
        <dbReference type="ChEBI" id="CHEBI:57945"/>
        <dbReference type="ChEBI" id="CHEBI:58210"/>
        <dbReference type="ChEBI" id="CHEBI:59891"/>
        <dbReference type="EC" id="1.14.99.46"/>
    </reaction>
</comment>
<comment type="similarity">
    <text evidence="6">Belongs to the NtaA/SnaA/DszA monooxygenase family. RutA subfamily.</text>
</comment>
<evidence type="ECO:0000256" key="1">
    <source>
        <dbReference type="ARBA" id="ARBA00022630"/>
    </source>
</evidence>
<organism evidence="8 9">
    <name type="scientific">Reyranella aquatilis</name>
    <dbReference type="NCBI Taxonomy" id="2035356"/>
    <lineage>
        <taxon>Bacteria</taxon>
        <taxon>Pseudomonadati</taxon>
        <taxon>Pseudomonadota</taxon>
        <taxon>Alphaproteobacteria</taxon>
        <taxon>Hyphomicrobiales</taxon>
        <taxon>Reyranellaceae</taxon>
        <taxon>Reyranella</taxon>
    </lineage>
</organism>
<dbReference type="EMBL" id="JAJISD010000004">
    <property type="protein sequence ID" value="MCC8429566.1"/>
    <property type="molecule type" value="Genomic_DNA"/>
</dbReference>
<dbReference type="InterPro" id="IPR036661">
    <property type="entry name" value="Luciferase-like_sf"/>
</dbReference>
<evidence type="ECO:0000256" key="4">
    <source>
        <dbReference type="ARBA" id="ARBA00023002"/>
    </source>
</evidence>
<dbReference type="PANTHER" id="PTHR42847:SF4">
    <property type="entry name" value="ALKANESULFONATE MONOOXYGENASE-RELATED"/>
    <property type="match status" value="1"/>
</dbReference>
<reference evidence="8 9" key="1">
    <citation type="submission" date="2021-11" db="EMBL/GenBank/DDBJ databases">
        <authorList>
            <person name="Lee D.-H."/>
            <person name="Kim S.-B."/>
        </authorList>
    </citation>
    <scope>NUCLEOTIDE SEQUENCE [LARGE SCALE GENOMIC DNA]</scope>
    <source>
        <strain evidence="8 9">KCTC 52223</strain>
    </source>
</reference>
<dbReference type="Pfam" id="PF00296">
    <property type="entry name" value="Bac_luciferase"/>
    <property type="match status" value="1"/>
</dbReference>
<evidence type="ECO:0000313" key="9">
    <source>
        <dbReference type="Proteomes" id="UP001198862"/>
    </source>
</evidence>
<comment type="function">
    <text evidence="6">Catalyzes the pyrimidine ring opening between N-3 and C-4 by an unusual flavin hydroperoxide-catalyzed mechanism, adding oxygen atoms in the process to yield ureidoacrylate peracid, that immediately reacts with FMN forming ureidoacrylate and FMN-N(5)-oxide. The FMN-N(5)-oxide reacts spontaneously with NADH to produce FMN. Requires the flavin reductase RutF to regenerate FMN in vivo.</text>
</comment>
<dbReference type="Gene3D" id="3.20.20.30">
    <property type="entry name" value="Luciferase-like domain"/>
    <property type="match status" value="1"/>
</dbReference>
<comment type="catalytic activity">
    <reaction evidence="6">
        <text>thymine + FMNH2 + NADH + O2 = (Z)-2-methylureidoacrylate + FMN + NAD(+) + H2O + H(+)</text>
        <dbReference type="Rhea" id="RHEA:31599"/>
        <dbReference type="ChEBI" id="CHEBI:15377"/>
        <dbReference type="ChEBI" id="CHEBI:15378"/>
        <dbReference type="ChEBI" id="CHEBI:15379"/>
        <dbReference type="ChEBI" id="CHEBI:17821"/>
        <dbReference type="ChEBI" id="CHEBI:57540"/>
        <dbReference type="ChEBI" id="CHEBI:57618"/>
        <dbReference type="ChEBI" id="CHEBI:57945"/>
        <dbReference type="ChEBI" id="CHEBI:58210"/>
        <dbReference type="ChEBI" id="CHEBI:143783"/>
        <dbReference type="EC" id="1.14.99.46"/>
    </reaction>
</comment>
<sequence>MEIGVFIPIGNNGWLISSTSPQYTPSFDLNREVVQRAERYGFDFAMSMIKLRGFGGKSRHWDDNLESFTLMAGLAAVTTRIDLIATVAVLTLPPAITARMAVTIDSISKGRFGVNLVTGWQKAEYDQMGLWPGEEHFKHRYEMVTEYVTVMKELWDKGQSDFKGDYFKMNDCRLSPLPSRPIKLISAGTSDAGMKFAAEHCTYNFCSGQGEANDPRDCADAVARLKAACAAAGRDVKALALTMIIADETDEAAMAKWEHYKAGVDLDAIGWRSDQAASDKFAAENSTAGRIRRREPLPNNGSRLIGSYATIARLLDEMAEIDGLAGVMLTFDDFIIGIEQFGQRIQPLMRSRARLSVAA</sequence>
<feature type="domain" description="Luciferase-like" evidence="7">
    <location>
        <begin position="1"/>
        <end position="318"/>
    </location>
</feature>
<keyword evidence="2 6" id="KW-0288">FMN</keyword>
<evidence type="ECO:0000313" key="8">
    <source>
        <dbReference type="EMBL" id="MCC8429566.1"/>
    </source>
</evidence>
<evidence type="ECO:0000256" key="3">
    <source>
        <dbReference type="ARBA" id="ARBA00022857"/>
    </source>
</evidence>